<dbReference type="GO" id="GO:0046872">
    <property type="term" value="F:metal ion binding"/>
    <property type="evidence" value="ECO:0007669"/>
    <property type="project" value="UniProtKB-KW"/>
</dbReference>
<dbReference type="AlphaFoldDB" id="A0A1N6Q0H2"/>
<evidence type="ECO:0000256" key="4">
    <source>
        <dbReference type="ARBA" id="ARBA00022837"/>
    </source>
</evidence>
<evidence type="ECO:0000313" key="6">
    <source>
        <dbReference type="EMBL" id="MBB6107394.1"/>
    </source>
</evidence>
<dbReference type="STRING" id="354630.SAMN05421821_101683"/>
<evidence type="ECO:0000256" key="3">
    <source>
        <dbReference type="ARBA" id="ARBA00022801"/>
    </source>
</evidence>
<name>A0A1N6Q0H2_9SPHI</name>
<proteinExistence type="inferred from homology"/>
<dbReference type="Gene3D" id="3.40.720.10">
    <property type="entry name" value="Alkaline Phosphatase, subunit A"/>
    <property type="match status" value="1"/>
</dbReference>
<evidence type="ECO:0000256" key="1">
    <source>
        <dbReference type="ARBA" id="ARBA00008779"/>
    </source>
</evidence>
<evidence type="ECO:0000256" key="2">
    <source>
        <dbReference type="ARBA" id="ARBA00022723"/>
    </source>
</evidence>
<evidence type="ECO:0000313" key="7">
    <source>
        <dbReference type="EMBL" id="MBB6126286.1"/>
    </source>
</evidence>
<dbReference type="EMBL" id="JACHCB010000001">
    <property type="protein sequence ID" value="MBB6107394.1"/>
    <property type="molecule type" value="Genomic_DNA"/>
</dbReference>
<gene>
    <name evidence="7" type="ORF">HDF22_000387</name>
    <name evidence="6" type="ORF">HDF23_000124</name>
</gene>
<accession>A0A1N6Q0H2</accession>
<dbReference type="Proteomes" id="UP000548326">
    <property type="component" value="Unassembled WGS sequence"/>
</dbReference>
<keyword evidence="2" id="KW-0479">Metal-binding</keyword>
<dbReference type="OrthoDB" id="9803751at2"/>
<dbReference type="SUPFAM" id="SSF53649">
    <property type="entry name" value="Alkaline phosphatase-like"/>
    <property type="match status" value="1"/>
</dbReference>
<keyword evidence="3" id="KW-0378">Hydrolase</keyword>
<dbReference type="InterPro" id="IPR000917">
    <property type="entry name" value="Sulfatase_N"/>
</dbReference>
<evidence type="ECO:0000259" key="5">
    <source>
        <dbReference type="Pfam" id="PF00884"/>
    </source>
</evidence>
<dbReference type="RefSeq" id="WP_076370356.1">
    <property type="nucleotide sequence ID" value="NZ_FTMG01000001.1"/>
</dbReference>
<dbReference type="InterPro" id="IPR024607">
    <property type="entry name" value="Sulfatase_CS"/>
</dbReference>
<dbReference type="EMBL" id="JACHCA010000001">
    <property type="protein sequence ID" value="MBB6126286.1"/>
    <property type="molecule type" value="Genomic_DNA"/>
</dbReference>
<organism evidence="7 9">
    <name type="scientific">Mucilaginibacter lappiensis</name>
    <dbReference type="NCBI Taxonomy" id="354630"/>
    <lineage>
        <taxon>Bacteria</taxon>
        <taxon>Pseudomonadati</taxon>
        <taxon>Bacteroidota</taxon>
        <taxon>Sphingobacteriia</taxon>
        <taxon>Sphingobacteriales</taxon>
        <taxon>Sphingobacteriaceae</taxon>
        <taxon>Mucilaginibacter</taxon>
    </lineage>
</organism>
<dbReference type="GO" id="GO:0004065">
    <property type="term" value="F:arylsulfatase activity"/>
    <property type="evidence" value="ECO:0007669"/>
    <property type="project" value="TreeGrafter"/>
</dbReference>
<dbReference type="Gene3D" id="3.30.1120.10">
    <property type="match status" value="1"/>
</dbReference>
<dbReference type="InterPro" id="IPR017850">
    <property type="entry name" value="Alkaline_phosphatase_core_sf"/>
</dbReference>
<dbReference type="PROSITE" id="PS00523">
    <property type="entry name" value="SULFATASE_1"/>
    <property type="match status" value="1"/>
</dbReference>
<dbReference type="PANTHER" id="PTHR42693:SF53">
    <property type="entry name" value="ENDO-4-O-SULFATASE"/>
    <property type="match status" value="1"/>
</dbReference>
<comment type="similarity">
    <text evidence="1">Belongs to the sulfatase family.</text>
</comment>
<keyword evidence="4" id="KW-0106">Calcium</keyword>
<feature type="domain" description="Sulfatase N-terminal" evidence="5">
    <location>
        <begin position="30"/>
        <end position="350"/>
    </location>
</feature>
<dbReference type="Proteomes" id="UP000541583">
    <property type="component" value="Unassembled WGS sequence"/>
</dbReference>
<dbReference type="PROSITE" id="PS00149">
    <property type="entry name" value="SULFATASE_2"/>
    <property type="match status" value="1"/>
</dbReference>
<dbReference type="InterPro" id="IPR050738">
    <property type="entry name" value="Sulfatase"/>
</dbReference>
<dbReference type="PANTHER" id="PTHR42693">
    <property type="entry name" value="ARYLSULFATASE FAMILY MEMBER"/>
    <property type="match status" value="1"/>
</dbReference>
<protein>
    <submittedName>
        <fullName evidence="7">Arylsulfatase A-like enzyme</fullName>
    </submittedName>
</protein>
<evidence type="ECO:0000313" key="8">
    <source>
        <dbReference type="Proteomes" id="UP000541583"/>
    </source>
</evidence>
<evidence type="ECO:0000313" key="9">
    <source>
        <dbReference type="Proteomes" id="UP000548326"/>
    </source>
</evidence>
<comment type="caution">
    <text evidence="7">The sequence shown here is derived from an EMBL/GenBank/DDBJ whole genome shotgun (WGS) entry which is preliminary data.</text>
</comment>
<keyword evidence="8" id="KW-1185">Reference proteome</keyword>
<reference evidence="8 9" key="1">
    <citation type="submission" date="2020-08" db="EMBL/GenBank/DDBJ databases">
        <title>Genomic Encyclopedia of Type Strains, Phase IV (KMG-V): Genome sequencing to study the core and pangenomes of soil and plant-associated prokaryotes.</title>
        <authorList>
            <person name="Whitman W."/>
        </authorList>
    </citation>
    <scope>NUCLEOTIDE SEQUENCE [LARGE SCALE GENOMIC DNA]</scope>
    <source>
        <strain evidence="6 8">ANJLi2</strain>
        <strain evidence="7 9">MP601</strain>
    </source>
</reference>
<sequence length="459" mass="51124">MQSFPGKLPAKLIWLVLLFITLNARAQQRPNVIFVLADDMGYSDLSCYGNPVIKTPFLDKMAQKGVRETNYVVSSPSCTPSRASLLTGRYASRMNLPYPIGPGSELGLPDQEVTIAEMLKAVGYKTAMIGKWHLGDHKPYNHPMAQGFDSYYGMLYSHDYKYPYVKTDTTLKIFRGHKPEVIKPADSSLIDLYKNEAIRYIKEQKKGKPFFLYLAHNVPHLPVAFASSQQNKGRSDGGHLGDVVEQLDASLAEVWAQLEKQGLADNTIFMFSSDNGPWIEFPSRMSGDGATKPWDAGTAGVFRGSKGQSYEGGVREPFIVYWKGHTPVGASITSMVSNLDVLPTLAQWVNAPLPKGRVLDGQSISDVLLGKGGRHPKHREIYYVNNGICEAVRQGDWKYREVKSANTNTGISNQAQESKIELFNLSFDPSERTNVIQEYPEKAKELKALFDKFPGKTEN</sequence>
<dbReference type="Pfam" id="PF00884">
    <property type="entry name" value="Sulfatase"/>
    <property type="match status" value="1"/>
</dbReference>